<gene>
    <name evidence="2" type="ORF">MKW94_006380</name>
    <name evidence="3" type="ORF">MKW94_007341</name>
</gene>
<accession>A0AA41S208</accession>
<dbReference type="GO" id="GO:0005634">
    <property type="term" value="C:nucleus"/>
    <property type="evidence" value="ECO:0007669"/>
    <property type="project" value="TreeGrafter"/>
</dbReference>
<dbReference type="InterPro" id="IPR050730">
    <property type="entry name" value="UBX_domain-protein"/>
</dbReference>
<evidence type="ECO:0000313" key="2">
    <source>
        <dbReference type="EMBL" id="MCL7028741.1"/>
    </source>
</evidence>
<proteinExistence type="predicted"/>
<dbReference type="PANTHER" id="PTHR23322:SF6">
    <property type="entry name" value="UBX DOMAIN-CONTAINING PROTEIN 7"/>
    <property type="match status" value="1"/>
</dbReference>
<dbReference type="Pfam" id="PF00789">
    <property type="entry name" value="UBX"/>
    <property type="match status" value="1"/>
</dbReference>
<comment type="caution">
    <text evidence="2">The sequence shown here is derived from an EMBL/GenBank/DDBJ whole genome shotgun (WGS) entry which is preliminary data.</text>
</comment>
<dbReference type="SUPFAM" id="SSF54236">
    <property type="entry name" value="Ubiquitin-like"/>
    <property type="match status" value="1"/>
</dbReference>
<dbReference type="Gene3D" id="3.10.20.90">
    <property type="entry name" value="Phosphatidylinositol 3-kinase Catalytic Subunit, Chain A, domain 1"/>
    <property type="match status" value="1"/>
</dbReference>
<dbReference type="EMBL" id="JAJJMA010104583">
    <property type="protein sequence ID" value="MCL7030708.1"/>
    <property type="molecule type" value="Genomic_DNA"/>
</dbReference>
<protein>
    <recommendedName>
        <fullName evidence="1">UBX domain-containing protein</fullName>
    </recommendedName>
</protein>
<keyword evidence="4" id="KW-1185">Reference proteome</keyword>
<dbReference type="PANTHER" id="PTHR23322">
    <property type="entry name" value="FAS-ASSOCIATED PROTEIN"/>
    <property type="match status" value="1"/>
</dbReference>
<dbReference type="Proteomes" id="UP001177140">
    <property type="component" value="Unassembled WGS sequence"/>
</dbReference>
<name>A0AA41S208_PAPNU</name>
<dbReference type="GO" id="GO:0043130">
    <property type="term" value="F:ubiquitin binding"/>
    <property type="evidence" value="ECO:0007669"/>
    <property type="project" value="TreeGrafter"/>
</dbReference>
<dbReference type="InterPro" id="IPR029071">
    <property type="entry name" value="Ubiquitin-like_domsf"/>
</dbReference>
<evidence type="ECO:0000313" key="4">
    <source>
        <dbReference type="Proteomes" id="UP001177140"/>
    </source>
</evidence>
<dbReference type="InterPro" id="IPR001012">
    <property type="entry name" value="UBX_dom"/>
</dbReference>
<evidence type="ECO:0000313" key="3">
    <source>
        <dbReference type="EMBL" id="MCL7030708.1"/>
    </source>
</evidence>
<reference evidence="2" key="1">
    <citation type="submission" date="2022-03" db="EMBL/GenBank/DDBJ databases">
        <title>A functionally conserved STORR gene fusion in Papaver species that diverged 16.8 million years ago.</title>
        <authorList>
            <person name="Catania T."/>
        </authorList>
    </citation>
    <scope>NUCLEOTIDE SEQUENCE</scope>
    <source>
        <strain evidence="2">S-191538</strain>
    </source>
</reference>
<dbReference type="CDD" id="cd01767">
    <property type="entry name" value="UBX"/>
    <property type="match status" value="1"/>
</dbReference>
<evidence type="ECO:0000259" key="1">
    <source>
        <dbReference type="PROSITE" id="PS50033"/>
    </source>
</evidence>
<dbReference type="GO" id="GO:0043161">
    <property type="term" value="P:proteasome-mediated ubiquitin-dependent protein catabolic process"/>
    <property type="evidence" value="ECO:0007669"/>
    <property type="project" value="TreeGrafter"/>
</dbReference>
<feature type="domain" description="UBX" evidence="1">
    <location>
        <begin position="44"/>
        <end position="117"/>
    </location>
</feature>
<dbReference type="AlphaFoldDB" id="A0AA41S208"/>
<dbReference type="EMBL" id="JAJJMA010082918">
    <property type="protein sequence ID" value="MCL7028741.1"/>
    <property type="molecule type" value="Genomic_DNA"/>
</dbReference>
<organism evidence="2 4">
    <name type="scientific">Papaver nudicaule</name>
    <name type="common">Iceland poppy</name>
    <dbReference type="NCBI Taxonomy" id="74823"/>
    <lineage>
        <taxon>Eukaryota</taxon>
        <taxon>Viridiplantae</taxon>
        <taxon>Streptophyta</taxon>
        <taxon>Embryophyta</taxon>
        <taxon>Tracheophyta</taxon>
        <taxon>Spermatophyta</taxon>
        <taxon>Magnoliopsida</taxon>
        <taxon>Ranunculales</taxon>
        <taxon>Papaveraceae</taxon>
        <taxon>Papaveroideae</taxon>
        <taxon>Papaver</taxon>
    </lineage>
</organism>
<sequence length="117" mass="13161">MKNLTTTAGPSPSDMNEQKIDHGIETSSSKKLTYPEFSEDLTFDKKLVCRIGVRLPDGRRVQRSFLLTDQIQLIWSFCRSLLDEAEFPSSNLILAISGASKTLDYQERLTFVESGLS</sequence>
<dbReference type="PROSITE" id="PS50033">
    <property type="entry name" value="UBX"/>
    <property type="match status" value="1"/>
</dbReference>